<feature type="domain" description="Importin N-terminal" evidence="8">
    <location>
        <begin position="29"/>
        <end position="95"/>
    </location>
</feature>
<evidence type="ECO:0000313" key="10">
    <source>
        <dbReference type="Proteomes" id="UP000007797"/>
    </source>
</evidence>
<evidence type="ECO:0000256" key="1">
    <source>
        <dbReference type="ARBA" id="ARBA00004123"/>
    </source>
</evidence>
<gene>
    <name evidence="9" type="primary">xpo7</name>
    <name evidence="9" type="ORF">DFA_05668</name>
</gene>
<dbReference type="STRING" id="1054147.F4PLY1"/>
<reference evidence="10" key="1">
    <citation type="journal article" date="2011" name="Genome Res.">
        <title>Phylogeny-wide analysis of social amoeba genomes highlights ancient origins for complex intercellular communication.</title>
        <authorList>
            <person name="Heidel A.J."/>
            <person name="Lawal H.M."/>
            <person name="Felder M."/>
            <person name="Schilde C."/>
            <person name="Helps N.R."/>
            <person name="Tunggal B."/>
            <person name="Rivero F."/>
            <person name="John U."/>
            <person name="Schleicher M."/>
            <person name="Eichinger L."/>
            <person name="Platzer M."/>
            <person name="Noegel A.A."/>
            <person name="Schaap P."/>
            <person name="Gloeckner G."/>
        </authorList>
    </citation>
    <scope>NUCLEOTIDE SEQUENCE [LARGE SCALE GENOMIC DNA]</scope>
    <source>
        <strain evidence="10">SH3</strain>
    </source>
</reference>
<evidence type="ECO:0000256" key="2">
    <source>
        <dbReference type="ARBA" id="ARBA00004496"/>
    </source>
</evidence>
<dbReference type="Pfam" id="PF25795">
    <property type="entry name" value="TPR_XPO7"/>
    <property type="match status" value="1"/>
</dbReference>
<protein>
    <submittedName>
        <fullName evidence="9">Exportin 7</fullName>
    </submittedName>
</protein>
<dbReference type="GO" id="GO:0005643">
    <property type="term" value="C:nuclear pore"/>
    <property type="evidence" value="ECO:0007669"/>
    <property type="project" value="TreeGrafter"/>
</dbReference>
<comment type="similarity">
    <text evidence="3">Belongs to the exportin family.</text>
</comment>
<dbReference type="OrthoDB" id="244158at2759"/>
<name>F4PLY1_CACFS</name>
<organism evidence="9 10">
    <name type="scientific">Cavenderia fasciculata</name>
    <name type="common">Slime mold</name>
    <name type="synonym">Dictyostelium fasciculatum</name>
    <dbReference type="NCBI Taxonomy" id="261658"/>
    <lineage>
        <taxon>Eukaryota</taxon>
        <taxon>Amoebozoa</taxon>
        <taxon>Evosea</taxon>
        <taxon>Eumycetozoa</taxon>
        <taxon>Dictyostelia</taxon>
        <taxon>Acytosteliales</taxon>
        <taxon>Cavenderiaceae</taxon>
        <taxon>Cavenderia</taxon>
    </lineage>
</organism>
<keyword evidence="5" id="KW-0963">Cytoplasm</keyword>
<dbReference type="PANTHER" id="PTHR12596">
    <property type="entry name" value="EXPORTIN 4,7-RELATED"/>
    <property type="match status" value="1"/>
</dbReference>
<dbReference type="PROSITE" id="PS50166">
    <property type="entry name" value="IMPORTIN_B_NT"/>
    <property type="match status" value="1"/>
</dbReference>
<evidence type="ECO:0000256" key="6">
    <source>
        <dbReference type="ARBA" id="ARBA00022927"/>
    </source>
</evidence>
<dbReference type="KEGG" id="dfa:DFA_05668"/>
<dbReference type="InterPro" id="IPR016024">
    <property type="entry name" value="ARM-type_fold"/>
</dbReference>
<keyword evidence="4" id="KW-0813">Transport</keyword>
<dbReference type="InterPro" id="IPR001494">
    <property type="entry name" value="Importin-beta_N"/>
</dbReference>
<dbReference type="InterPro" id="IPR057947">
    <property type="entry name" value="TPR_XPO7/RBP17"/>
</dbReference>
<accession>F4PLY1</accession>
<dbReference type="GO" id="GO:0031267">
    <property type="term" value="F:small GTPase binding"/>
    <property type="evidence" value="ECO:0007669"/>
    <property type="project" value="InterPro"/>
</dbReference>
<dbReference type="SUPFAM" id="SSF48371">
    <property type="entry name" value="ARM repeat"/>
    <property type="match status" value="1"/>
</dbReference>
<dbReference type="GO" id="GO:0005049">
    <property type="term" value="F:nuclear export signal receptor activity"/>
    <property type="evidence" value="ECO:0007669"/>
    <property type="project" value="InterPro"/>
</dbReference>
<proteinExistence type="inferred from homology"/>
<dbReference type="GO" id="GO:0005737">
    <property type="term" value="C:cytoplasm"/>
    <property type="evidence" value="ECO:0007669"/>
    <property type="project" value="UniProtKB-SubCell"/>
</dbReference>
<dbReference type="Gene3D" id="1.25.10.10">
    <property type="entry name" value="Leucine-rich Repeat Variant"/>
    <property type="match status" value="1"/>
</dbReference>
<evidence type="ECO:0000256" key="4">
    <source>
        <dbReference type="ARBA" id="ARBA00022448"/>
    </source>
</evidence>
<dbReference type="EMBL" id="GL883008">
    <property type="protein sequence ID" value="EGG23535.1"/>
    <property type="molecule type" value="Genomic_DNA"/>
</dbReference>
<comment type="subcellular location">
    <subcellularLocation>
        <location evidence="2">Cytoplasm</location>
    </subcellularLocation>
    <subcellularLocation>
        <location evidence="1">Nucleus</location>
    </subcellularLocation>
</comment>
<keyword evidence="10" id="KW-1185">Reference proteome</keyword>
<keyword evidence="7" id="KW-0539">Nucleus</keyword>
<evidence type="ECO:0000256" key="5">
    <source>
        <dbReference type="ARBA" id="ARBA00022490"/>
    </source>
</evidence>
<keyword evidence="6" id="KW-0653">Protein transport</keyword>
<dbReference type="GO" id="GO:0006611">
    <property type="term" value="P:protein export from nucleus"/>
    <property type="evidence" value="ECO:0007669"/>
    <property type="project" value="TreeGrafter"/>
</dbReference>
<dbReference type="InterPro" id="IPR044189">
    <property type="entry name" value="XPO4/7-like"/>
</dbReference>
<evidence type="ECO:0000256" key="7">
    <source>
        <dbReference type="ARBA" id="ARBA00023242"/>
    </source>
</evidence>
<dbReference type="Proteomes" id="UP000007797">
    <property type="component" value="Unassembled WGS sequence"/>
</dbReference>
<dbReference type="GeneID" id="14875551"/>
<evidence type="ECO:0000313" key="9">
    <source>
        <dbReference type="EMBL" id="EGG23535.1"/>
    </source>
</evidence>
<evidence type="ECO:0000259" key="8">
    <source>
        <dbReference type="PROSITE" id="PS50166"/>
    </source>
</evidence>
<dbReference type="InterPro" id="IPR011989">
    <property type="entry name" value="ARM-like"/>
</dbReference>
<evidence type="ECO:0000256" key="3">
    <source>
        <dbReference type="ARBA" id="ARBA00009466"/>
    </source>
</evidence>
<dbReference type="PANTHER" id="PTHR12596:SF2">
    <property type="entry name" value="EXPORTIN-7 ISOFORM X1"/>
    <property type="match status" value="1"/>
</dbReference>
<dbReference type="AlphaFoldDB" id="F4PLY1"/>
<dbReference type="RefSeq" id="XP_004361386.1">
    <property type="nucleotide sequence ID" value="XM_004361329.1"/>
</dbReference>
<sequence length="1093" mass="126878">MSIQSQEDYIRFEGLCQDSFQKPDEAIRIEEILQNYFLNPNFLIDYKKLLQYSKNSYVIAQVARGLLRCITQYWNSIPSPQRQEIKSNVWLYIESLPTIETFALISIIKLYSRILKFTWNEDNVRNQFMESLQAMLKLSPDHHSIGLKMLKDIIVEFSDQSGDHLQSAQHRNLSISLRDHVLMKFYSTSLDSLKTILGIANIKLDKVHEKIRDNALELSFACLSVDFIKTSSYDTSEEILTVQIPLPWKPLFDDPNTTQLYFKIYRQWHCTKALECLTQVASIRRSLFMTEDERTKFLTNIFRGILEILQTNTGLNNDNNHLAFCRVLERIKTNYHFNQLVVIEGYQEWISLLSQFTTQTLNNPNFSPNSVYCLLSLWAKFVASLIYVKGDPNKTCLDKYTPAIMETFIKSKVEASVEEEEDENLVDYEKMIGLLEHIPFLGRLAYKTTCSQILQIFDTILQRFSYENNINNLMILERQSAWLIYIIGSLVTGRTGVNASEEYDFLDGDLAARVFKMVDLCDKRVQHDPGYKTRQSRIALELSIIYFMQNYRKVYIGDNSLSTSKIYSRLSELLGQTDHNTILISIMRKIGFNFKYWGEVEDVIKRSLDIFWDSVNGLNTAKIIVNTPITSEILKNHGPEMFPFMENNSNSRHRTTLYKAIGKLLFSDDNIQYFDEFVAPFDDTFAKLSSIATIEGFRTAEVQKRITGIFRDLRGIACSALTKKHFAVFYDWVSPKLTDLVLKIFKSLADCPEVTGPVLKFYSEFLFNRQSRLNFEASSPAGYILFRETSKILTCYDLIEMIQYDDSTLLQEDKENILKTFGSLILTLNCSKENLYKYKLKGINTVMLIFVRSLVGNFCNFGVFELFGDKSFSSLLDVIFQLLLSITLDELMSFPKVSKTYMILVETLANNHTQILIDMNTKYFVQIMYSILKSVDSQDTQFSNQACIALDKIISLCHQYSIRKKDVVLFNNCKQHFIEHPNLLPQIIDKLFYGIIYEDNLNQWSISKPLLGCVIFSPDIYLQSFNSIKLKYIQMNPNHQEKIEEIFTSLMHDILNNLESKNRDKFTQNIAIFRREMRQLGTHGPTTILTRSI</sequence>
<dbReference type="OMA" id="DCFHELC"/>